<dbReference type="OrthoDB" id="5875515at2759"/>
<keyword evidence="2" id="KW-1185">Reference proteome</keyword>
<reference evidence="1 2" key="2">
    <citation type="submission" date="2018-11" db="EMBL/GenBank/DDBJ databases">
        <authorList>
            <consortium name="Pathogen Informatics"/>
        </authorList>
    </citation>
    <scope>NUCLEOTIDE SEQUENCE [LARGE SCALE GENOMIC DNA]</scope>
    <source>
        <strain evidence="1 2">MHpl1</strain>
    </source>
</reference>
<evidence type="ECO:0000313" key="3">
    <source>
        <dbReference type="WBParaSite" id="HPLM_0000278901-mRNA-1"/>
    </source>
</evidence>
<dbReference type="WBParaSite" id="HPLM_0000278901-mRNA-1">
    <property type="protein sequence ID" value="HPLM_0000278901-mRNA-1"/>
    <property type="gene ID" value="HPLM_0000278901"/>
</dbReference>
<dbReference type="EMBL" id="UZAF01006759">
    <property type="protein sequence ID" value="VDO16833.1"/>
    <property type="molecule type" value="Genomic_DNA"/>
</dbReference>
<protein>
    <submittedName>
        <fullName evidence="3">NR LBD domain-containing protein</fullName>
    </submittedName>
</protein>
<evidence type="ECO:0000313" key="2">
    <source>
        <dbReference type="Proteomes" id="UP000268014"/>
    </source>
</evidence>
<dbReference type="GO" id="GO:0032040">
    <property type="term" value="C:small-subunit processome"/>
    <property type="evidence" value="ECO:0007669"/>
    <property type="project" value="TreeGrafter"/>
</dbReference>
<accession>A0A0N4VZR5</accession>
<reference evidence="3" key="1">
    <citation type="submission" date="2017-02" db="UniProtKB">
        <authorList>
            <consortium name="WormBaseParasite"/>
        </authorList>
    </citation>
    <scope>IDENTIFICATION</scope>
</reference>
<dbReference type="InterPro" id="IPR052575">
    <property type="entry name" value="SSU_processome_comp_20"/>
</dbReference>
<evidence type="ECO:0000313" key="1">
    <source>
        <dbReference type="EMBL" id="VDO16833.1"/>
    </source>
</evidence>
<organism evidence="3">
    <name type="scientific">Haemonchus placei</name>
    <name type="common">Barber's pole worm</name>
    <dbReference type="NCBI Taxonomy" id="6290"/>
    <lineage>
        <taxon>Eukaryota</taxon>
        <taxon>Metazoa</taxon>
        <taxon>Ecdysozoa</taxon>
        <taxon>Nematoda</taxon>
        <taxon>Chromadorea</taxon>
        <taxon>Rhabditida</taxon>
        <taxon>Rhabditina</taxon>
        <taxon>Rhabditomorpha</taxon>
        <taxon>Strongyloidea</taxon>
        <taxon>Trichostrongylidae</taxon>
        <taxon>Haemonchus</taxon>
    </lineage>
</organism>
<dbReference type="PANTHER" id="PTHR17695">
    <property type="entry name" value="SMALL SUBUNIT PROCESSOME COMPONENT 20 HOMOLOG"/>
    <property type="match status" value="1"/>
</dbReference>
<gene>
    <name evidence="1" type="ORF">HPLM_LOCUS2784</name>
</gene>
<dbReference type="Proteomes" id="UP000268014">
    <property type="component" value="Unassembled WGS sequence"/>
</dbReference>
<name>A0A0N4VZR5_HAEPC</name>
<proteinExistence type="predicted"/>
<dbReference type="GO" id="GO:0030686">
    <property type="term" value="C:90S preribosome"/>
    <property type="evidence" value="ECO:0007669"/>
    <property type="project" value="TreeGrafter"/>
</dbReference>
<sequence>MQYFSRMPYEQANKLSFLDAELIHVYTVGMRSQNEIVREECVKCLALLVDCFSDHSQLKQLTPLRNSDEEVDFFSNIIHIQIGGV</sequence>
<dbReference type="AlphaFoldDB" id="A0A0N4VZR5"/>
<dbReference type="PANTHER" id="PTHR17695:SF11">
    <property type="entry name" value="SMALL SUBUNIT PROCESSOME COMPONENT 20 HOMOLOG"/>
    <property type="match status" value="1"/>
</dbReference>